<dbReference type="GO" id="GO:0016491">
    <property type="term" value="F:oxidoreductase activity"/>
    <property type="evidence" value="ECO:0007669"/>
    <property type="project" value="UniProtKB-KW"/>
</dbReference>
<dbReference type="PANTHER" id="PTHR44169">
    <property type="entry name" value="NADPH-DEPENDENT 1-ACYLDIHYDROXYACETONE PHOSPHATE REDUCTASE"/>
    <property type="match status" value="1"/>
</dbReference>
<dbReference type="Gene3D" id="3.40.50.720">
    <property type="entry name" value="NAD(P)-binding Rossmann-like Domain"/>
    <property type="match status" value="1"/>
</dbReference>
<keyword evidence="4" id="KW-1185">Reference proteome</keyword>
<dbReference type="AlphaFoldDB" id="B9TFD7"/>
<feature type="non-terminal residue" evidence="3">
    <location>
        <position position="75"/>
    </location>
</feature>
<dbReference type="Pfam" id="PF00106">
    <property type="entry name" value="adh_short"/>
    <property type="match status" value="1"/>
</dbReference>
<dbReference type="InterPro" id="IPR002347">
    <property type="entry name" value="SDR_fam"/>
</dbReference>
<proteinExistence type="inferred from homology"/>
<organism evidence="3 4">
    <name type="scientific">Ricinus communis</name>
    <name type="common">Castor bean</name>
    <dbReference type="NCBI Taxonomy" id="3988"/>
    <lineage>
        <taxon>Eukaryota</taxon>
        <taxon>Viridiplantae</taxon>
        <taxon>Streptophyta</taxon>
        <taxon>Embryophyta</taxon>
        <taxon>Tracheophyta</taxon>
        <taxon>Spermatophyta</taxon>
        <taxon>Magnoliopsida</taxon>
        <taxon>eudicotyledons</taxon>
        <taxon>Gunneridae</taxon>
        <taxon>Pentapetalae</taxon>
        <taxon>rosids</taxon>
        <taxon>fabids</taxon>
        <taxon>Malpighiales</taxon>
        <taxon>Euphorbiaceae</taxon>
        <taxon>Acalyphoideae</taxon>
        <taxon>Acalypheae</taxon>
        <taxon>Ricinus</taxon>
    </lineage>
</organism>
<comment type="similarity">
    <text evidence="1">Belongs to the short-chain dehydrogenases/reductases (SDR) family.</text>
</comment>
<protein>
    <submittedName>
        <fullName evidence="3">Short-chain dehydrogenase, putative</fullName>
    </submittedName>
</protein>
<dbReference type="Proteomes" id="UP000008311">
    <property type="component" value="Unassembled WGS sequence"/>
</dbReference>
<sequence>MQKTALVTGASAGIGEATVKRLLKDGYKVFAAARRLDRMAPLKRLGAELIDLDLTEDASIVAAVEKSAPPPARPA</sequence>
<evidence type="ECO:0000313" key="3">
    <source>
        <dbReference type="EMBL" id="EEF25428.1"/>
    </source>
</evidence>
<dbReference type="EMBL" id="EQ979726">
    <property type="protein sequence ID" value="EEF25428.1"/>
    <property type="molecule type" value="Genomic_DNA"/>
</dbReference>
<accession>B9TFD7</accession>
<dbReference type="InParanoid" id="B9TFD7"/>
<evidence type="ECO:0000256" key="2">
    <source>
        <dbReference type="ARBA" id="ARBA00023002"/>
    </source>
</evidence>
<reference evidence="4" key="1">
    <citation type="journal article" date="2010" name="Nat. Biotechnol.">
        <title>Draft genome sequence of the oilseed species Ricinus communis.</title>
        <authorList>
            <person name="Chan A.P."/>
            <person name="Crabtree J."/>
            <person name="Zhao Q."/>
            <person name="Lorenzi H."/>
            <person name="Orvis J."/>
            <person name="Puiu D."/>
            <person name="Melake-Berhan A."/>
            <person name="Jones K.M."/>
            <person name="Redman J."/>
            <person name="Chen G."/>
            <person name="Cahoon E.B."/>
            <person name="Gedil M."/>
            <person name="Stanke M."/>
            <person name="Haas B.J."/>
            <person name="Wortman J.R."/>
            <person name="Fraser-Liggett C.M."/>
            <person name="Ravel J."/>
            <person name="Rabinowicz P.D."/>
        </authorList>
    </citation>
    <scope>NUCLEOTIDE SEQUENCE [LARGE SCALE GENOMIC DNA]</scope>
    <source>
        <strain evidence="4">cv. Hale</strain>
    </source>
</reference>
<evidence type="ECO:0000313" key="4">
    <source>
        <dbReference type="Proteomes" id="UP000008311"/>
    </source>
</evidence>
<keyword evidence="2" id="KW-0560">Oxidoreductase</keyword>
<dbReference type="InterPro" id="IPR036291">
    <property type="entry name" value="NAD(P)-bd_dom_sf"/>
</dbReference>
<name>B9TFD7_RICCO</name>
<evidence type="ECO:0000256" key="1">
    <source>
        <dbReference type="ARBA" id="ARBA00006484"/>
    </source>
</evidence>
<dbReference type="PANTHER" id="PTHR44169:SF6">
    <property type="entry name" value="NADPH-DEPENDENT 1-ACYLDIHYDROXYACETONE PHOSPHATE REDUCTASE"/>
    <property type="match status" value="1"/>
</dbReference>
<gene>
    <name evidence="3" type="ORF">RCOM_1840340</name>
</gene>
<dbReference type="SUPFAM" id="SSF51735">
    <property type="entry name" value="NAD(P)-binding Rossmann-fold domains"/>
    <property type="match status" value="1"/>
</dbReference>